<protein>
    <submittedName>
        <fullName evidence="4">D-2-hydroxyacid dehydrogenase</fullName>
    </submittedName>
</protein>
<dbReference type="EMBL" id="JAKKSL010000004">
    <property type="protein sequence ID" value="MCI2285268.1"/>
    <property type="molecule type" value="Genomic_DNA"/>
</dbReference>
<dbReference type="SUPFAM" id="SSF52283">
    <property type="entry name" value="Formate/glycerate dehydrogenase catalytic domain-like"/>
    <property type="match status" value="1"/>
</dbReference>
<comment type="caution">
    <text evidence="4">The sequence shown here is derived from an EMBL/GenBank/DDBJ whole genome shotgun (WGS) entry which is preliminary data.</text>
</comment>
<evidence type="ECO:0000256" key="1">
    <source>
        <dbReference type="ARBA" id="ARBA00023002"/>
    </source>
</evidence>
<dbReference type="RefSeq" id="WP_242288075.1">
    <property type="nucleotide sequence ID" value="NZ_JAKKSL010000004.1"/>
</dbReference>
<keyword evidence="5" id="KW-1185">Reference proteome</keyword>
<dbReference type="Pfam" id="PF02826">
    <property type="entry name" value="2-Hacid_dh_C"/>
    <property type="match status" value="1"/>
</dbReference>
<proteinExistence type="predicted"/>
<evidence type="ECO:0000259" key="3">
    <source>
        <dbReference type="Pfam" id="PF02826"/>
    </source>
</evidence>
<name>A0ABS9X4V9_9GAMM</name>
<keyword evidence="1" id="KW-0560">Oxidoreductase</keyword>
<evidence type="ECO:0000256" key="2">
    <source>
        <dbReference type="ARBA" id="ARBA00023027"/>
    </source>
</evidence>
<organism evidence="4 5">
    <name type="scientific">Colwellia maritima</name>
    <dbReference type="NCBI Taxonomy" id="2912588"/>
    <lineage>
        <taxon>Bacteria</taxon>
        <taxon>Pseudomonadati</taxon>
        <taxon>Pseudomonadota</taxon>
        <taxon>Gammaproteobacteria</taxon>
        <taxon>Alteromonadales</taxon>
        <taxon>Colwelliaceae</taxon>
        <taxon>Colwellia</taxon>
    </lineage>
</organism>
<dbReference type="CDD" id="cd05300">
    <property type="entry name" value="2-Hacid_dh_1"/>
    <property type="match status" value="1"/>
</dbReference>
<dbReference type="InterPro" id="IPR006140">
    <property type="entry name" value="D-isomer_DH_NAD-bd"/>
</dbReference>
<gene>
    <name evidence="4" type="ORF">L3081_20150</name>
</gene>
<reference evidence="4" key="1">
    <citation type="submission" date="2022-01" db="EMBL/GenBank/DDBJ databases">
        <title>Colwellia maritima, isolated from seawater.</title>
        <authorList>
            <person name="Kristyanto S."/>
            <person name="Jung J."/>
            <person name="Jeon C.O."/>
        </authorList>
    </citation>
    <scope>NUCLEOTIDE SEQUENCE</scope>
    <source>
        <strain evidence="4">MSW7</strain>
    </source>
</reference>
<dbReference type="Proteomes" id="UP001139646">
    <property type="component" value="Unassembled WGS sequence"/>
</dbReference>
<dbReference type="SUPFAM" id="SSF51735">
    <property type="entry name" value="NAD(P)-binding Rossmann-fold domains"/>
    <property type="match status" value="1"/>
</dbReference>
<dbReference type="Gene3D" id="3.40.50.720">
    <property type="entry name" value="NAD(P)-binding Rossmann-like Domain"/>
    <property type="match status" value="2"/>
</dbReference>
<feature type="domain" description="D-isomer specific 2-hydroxyacid dehydrogenase NAD-binding" evidence="3">
    <location>
        <begin position="105"/>
        <end position="285"/>
    </location>
</feature>
<dbReference type="PANTHER" id="PTHR43333">
    <property type="entry name" value="2-HACID_DH_C DOMAIN-CONTAINING PROTEIN"/>
    <property type="match status" value="1"/>
</dbReference>
<accession>A0ABS9X4V9</accession>
<evidence type="ECO:0000313" key="4">
    <source>
        <dbReference type="EMBL" id="MCI2285268.1"/>
    </source>
</evidence>
<dbReference type="InterPro" id="IPR036291">
    <property type="entry name" value="NAD(P)-bd_dom_sf"/>
</dbReference>
<dbReference type="PANTHER" id="PTHR43333:SF1">
    <property type="entry name" value="D-ISOMER SPECIFIC 2-HYDROXYACID DEHYDROGENASE NAD-BINDING DOMAIN-CONTAINING PROTEIN"/>
    <property type="match status" value="1"/>
</dbReference>
<keyword evidence="2" id="KW-0520">NAD</keyword>
<sequence>MKILMWIDNKFMDKAANIKLHEYLGNKEVLITTDINIVLENAADIDIVLGDFPREQLASLPKLLWFQQFGTGVEWLSNHPYLVKAPFLLTNCSDDHHDVVADHLMALVLSITRSIPQFVTGRRKNQWLQTSLTDCDNLFQLRGKTVLVVGLGSVGLAIINRLLPFGVNIIGVRKNISKSVKNVSKLYSIDELGIAAQQANIVITCLPRTDETTHLFNDAFFEAMPKPGFFFNIGRGNAVDETALVNALTTGKLNGAAIDVTIEEPLNNESPLWTAPNLLITPHVGGTYNDVMKTWRDVALDNLVLYQQGAQLRNVVDKQLGY</sequence>
<evidence type="ECO:0000313" key="5">
    <source>
        <dbReference type="Proteomes" id="UP001139646"/>
    </source>
</evidence>